<evidence type="ECO:0000256" key="7">
    <source>
        <dbReference type="ARBA" id="ARBA00023157"/>
    </source>
</evidence>
<feature type="domain" description="CFEM" evidence="10">
    <location>
        <begin position="28"/>
        <end position="72"/>
    </location>
</feature>
<keyword evidence="4" id="KW-0964">Secreted</keyword>
<evidence type="ECO:0000256" key="4">
    <source>
        <dbReference type="ARBA" id="ARBA00022525"/>
    </source>
</evidence>
<evidence type="ECO:0000313" key="11">
    <source>
        <dbReference type="EMBL" id="ORY60510.1"/>
    </source>
</evidence>
<evidence type="ECO:0000256" key="1">
    <source>
        <dbReference type="ARBA" id="ARBA00004589"/>
    </source>
</evidence>
<organism evidence="11 12">
    <name type="scientific">Pseudomassariella vexata</name>
    <dbReference type="NCBI Taxonomy" id="1141098"/>
    <lineage>
        <taxon>Eukaryota</taxon>
        <taxon>Fungi</taxon>
        <taxon>Dikarya</taxon>
        <taxon>Ascomycota</taxon>
        <taxon>Pezizomycotina</taxon>
        <taxon>Sordariomycetes</taxon>
        <taxon>Xylariomycetidae</taxon>
        <taxon>Amphisphaeriales</taxon>
        <taxon>Pseudomassariaceae</taxon>
        <taxon>Pseudomassariella</taxon>
    </lineage>
</organism>
<dbReference type="EMBL" id="MCFJ01000011">
    <property type="protein sequence ID" value="ORY60510.1"/>
    <property type="molecule type" value="Genomic_DNA"/>
</dbReference>
<comment type="subcellular location">
    <subcellularLocation>
        <location evidence="1">Membrane</location>
        <topology evidence="1">Lipid-anchor</topology>
        <topology evidence="1">GPI-anchor</topology>
    </subcellularLocation>
    <subcellularLocation>
        <location evidence="2">Secreted</location>
    </subcellularLocation>
</comment>
<keyword evidence="5" id="KW-0336">GPI-anchor</keyword>
<name>A0A1Y2DMN7_9PEZI</name>
<feature type="signal peptide" evidence="9">
    <location>
        <begin position="1"/>
        <end position="23"/>
    </location>
</feature>
<reference evidence="11 12" key="1">
    <citation type="submission" date="2016-07" db="EMBL/GenBank/DDBJ databases">
        <title>Pervasive Adenine N6-methylation of Active Genes in Fungi.</title>
        <authorList>
            <consortium name="DOE Joint Genome Institute"/>
            <person name="Mondo S.J."/>
            <person name="Dannebaum R.O."/>
            <person name="Kuo R.C."/>
            <person name="Labutti K."/>
            <person name="Haridas S."/>
            <person name="Kuo A."/>
            <person name="Salamov A."/>
            <person name="Ahrendt S.R."/>
            <person name="Lipzen A."/>
            <person name="Sullivan W."/>
            <person name="Andreopoulos W.B."/>
            <person name="Clum A."/>
            <person name="Lindquist E."/>
            <person name="Daum C."/>
            <person name="Ramamoorthy G.K."/>
            <person name="Gryganskyi A."/>
            <person name="Culley D."/>
            <person name="Magnuson J.K."/>
            <person name="James T.Y."/>
            <person name="O'Malley M.A."/>
            <person name="Stajich J.E."/>
            <person name="Spatafora J.W."/>
            <person name="Visel A."/>
            <person name="Grigoriev I.V."/>
        </authorList>
    </citation>
    <scope>NUCLEOTIDE SEQUENCE [LARGE SCALE GENOMIC DNA]</scope>
    <source>
        <strain evidence="11 12">CBS 129021</strain>
    </source>
</reference>
<evidence type="ECO:0000256" key="6">
    <source>
        <dbReference type="ARBA" id="ARBA00022729"/>
    </source>
</evidence>
<evidence type="ECO:0000256" key="2">
    <source>
        <dbReference type="ARBA" id="ARBA00004613"/>
    </source>
</evidence>
<keyword evidence="7" id="KW-1015">Disulfide bond</keyword>
<evidence type="ECO:0000256" key="5">
    <source>
        <dbReference type="ARBA" id="ARBA00022622"/>
    </source>
</evidence>
<evidence type="ECO:0000313" key="12">
    <source>
        <dbReference type="Proteomes" id="UP000193689"/>
    </source>
</evidence>
<gene>
    <name evidence="11" type="ORF">BCR38DRAFT_441314</name>
</gene>
<comment type="similarity">
    <text evidence="3">Belongs to the RBT5 family.</text>
</comment>
<evidence type="ECO:0000256" key="3">
    <source>
        <dbReference type="ARBA" id="ARBA00010031"/>
    </source>
</evidence>
<keyword evidence="5" id="KW-0325">Glycoprotein</keyword>
<dbReference type="Proteomes" id="UP000193689">
    <property type="component" value="Unassembled WGS sequence"/>
</dbReference>
<keyword evidence="12" id="KW-1185">Reference proteome</keyword>
<dbReference type="Pfam" id="PF05730">
    <property type="entry name" value="CFEM"/>
    <property type="match status" value="1"/>
</dbReference>
<comment type="caution">
    <text evidence="11">The sequence shown here is derived from an EMBL/GenBank/DDBJ whole genome shotgun (WGS) entry which is preliminary data.</text>
</comment>
<keyword evidence="5" id="KW-0472">Membrane</keyword>
<sequence length="240" mass="25889">MRSTTFVAFSLANLLLLATTLNGVNIEPSSCATRCMVDSMFITQCQNMACLCREIHYQKSLYQCLNSQCDSYDYGHALFHTIGLYVATGADIYMKASPQVHDKLLDVREAEYLASRELPEVSGLKLRQKSAGPGRQGVCQISMITQYVTTTAVVSATRVVSPLSAEGDPGPYGNGGGSEISLVPTNSCSESSFTNVMETALASRPWVVSGNDAIRYRPSFAGLATCGAAMIALDWHINAF</sequence>
<proteinExistence type="inferred from homology"/>
<keyword evidence="8" id="KW-0449">Lipoprotein</keyword>
<dbReference type="GeneID" id="63776975"/>
<dbReference type="InParanoid" id="A0A1Y2DMN7"/>
<evidence type="ECO:0000256" key="9">
    <source>
        <dbReference type="SAM" id="SignalP"/>
    </source>
</evidence>
<protein>
    <recommendedName>
        <fullName evidence="10">CFEM domain-containing protein</fullName>
    </recommendedName>
</protein>
<dbReference type="GO" id="GO:0098552">
    <property type="term" value="C:side of membrane"/>
    <property type="evidence" value="ECO:0007669"/>
    <property type="project" value="UniProtKB-KW"/>
</dbReference>
<evidence type="ECO:0000259" key="10">
    <source>
        <dbReference type="Pfam" id="PF05730"/>
    </source>
</evidence>
<keyword evidence="6 9" id="KW-0732">Signal</keyword>
<dbReference type="AlphaFoldDB" id="A0A1Y2DMN7"/>
<dbReference type="GO" id="GO:0005576">
    <property type="term" value="C:extracellular region"/>
    <property type="evidence" value="ECO:0007669"/>
    <property type="project" value="UniProtKB-SubCell"/>
</dbReference>
<feature type="chain" id="PRO_5012056314" description="CFEM domain-containing protein" evidence="9">
    <location>
        <begin position="24"/>
        <end position="240"/>
    </location>
</feature>
<dbReference type="RefSeq" id="XP_040712737.1">
    <property type="nucleotide sequence ID" value="XM_040860763.1"/>
</dbReference>
<accession>A0A1Y2DMN7</accession>
<dbReference type="OrthoDB" id="5421216at2759"/>
<dbReference type="InterPro" id="IPR008427">
    <property type="entry name" value="Extracellular_membr_CFEM_dom"/>
</dbReference>
<dbReference type="STRING" id="1141098.A0A1Y2DMN7"/>
<evidence type="ECO:0000256" key="8">
    <source>
        <dbReference type="ARBA" id="ARBA00023288"/>
    </source>
</evidence>